<protein>
    <submittedName>
        <fullName evidence="1">Uncharacterized protein</fullName>
    </submittedName>
</protein>
<evidence type="ECO:0000313" key="2">
    <source>
        <dbReference type="Proteomes" id="UP000069272"/>
    </source>
</evidence>
<evidence type="ECO:0000313" key="1">
    <source>
        <dbReference type="EnsemblMetazoa" id="AALB002382-PA"/>
    </source>
</evidence>
<reference evidence="1 2" key="1">
    <citation type="journal article" date="2017" name="G3 (Bethesda)">
        <title>The Physical Genome Mapping of Anopheles albimanus Corrected Scaffold Misassemblies and Identified Interarm Rearrangements in Genus Anopheles.</title>
        <authorList>
            <person name="Artemov G.N."/>
            <person name="Peery A.N."/>
            <person name="Jiang X."/>
            <person name="Tu Z."/>
            <person name="Stegniy V.N."/>
            <person name="Sharakhova M.V."/>
            <person name="Sharakhov I.V."/>
        </authorList>
    </citation>
    <scope>NUCLEOTIDE SEQUENCE [LARGE SCALE GENOMIC DNA]</scope>
    <source>
        <strain evidence="1 2">ALBI9_A</strain>
    </source>
</reference>
<reference evidence="1" key="2">
    <citation type="submission" date="2022-08" db="UniProtKB">
        <authorList>
            <consortium name="EnsemblMetazoa"/>
        </authorList>
    </citation>
    <scope>IDENTIFICATION</scope>
    <source>
        <strain evidence="1">STECLA/ALBI9_A</strain>
    </source>
</reference>
<dbReference type="AlphaFoldDB" id="A0A182F7C3"/>
<dbReference type="Proteomes" id="UP000069272">
    <property type="component" value="Chromosome 2R"/>
</dbReference>
<dbReference type="EnsemblMetazoa" id="AALB002382-RA">
    <property type="protein sequence ID" value="AALB002382-PA"/>
    <property type="gene ID" value="AALB002382"/>
</dbReference>
<accession>A0A182F7C3</accession>
<name>A0A182F7C3_ANOAL</name>
<proteinExistence type="predicted"/>
<keyword evidence="2" id="KW-1185">Reference proteome</keyword>
<organism evidence="1 2">
    <name type="scientific">Anopheles albimanus</name>
    <name type="common">New world malaria mosquito</name>
    <dbReference type="NCBI Taxonomy" id="7167"/>
    <lineage>
        <taxon>Eukaryota</taxon>
        <taxon>Metazoa</taxon>
        <taxon>Ecdysozoa</taxon>
        <taxon>Arthropoda</taxon>
        <taxon>Hexapoda</taxon>
        <taxon>Insecta</taxon>
        <taxon>Pterygota</taxon>
        <taxon>Neoptera</taxon>
        <taxon>Endopterygota</taxon>
        <taxon>Diptera</taxon>
        <taxon>Nematocera</taxon>
        <taxon>Culicoidea</taxon>
        <taxon>Culicidae</taxon>
        <taxon>Anophelinae</taxon>
        <taxon>Anopheles</taxon>
    </lineage>
</organism>
<dbReference type="VEuPathDB" id="VectorBase:AALB002382"/>
<sequence>FGFTNRLLSAPATATAAGCERGLHPGRKLRREFRLERGPVQTRKTVRWYRACRIVWCLFRVRARVRGSLRRSPGPSLVIRSPPGSVPFRIPRNREPSPTFPLLRCVCRLLESQRICVRELRAGYKWKRASETPSCGERSWKLELTRPRVPGVRS</sequence>